<keyword evidence="3 7" id="KW-0812">Transmembrane</keyword>
<proteinExistence type="predicted"/>
<sequence length="317" mass="36426">MKDLEGINLLSLEMFGFRALWSPFFMLALVILTAAFFLITIKYRSLFKGSTPITRKQASIFITAMILLYLIKGSPLDLLGHIMFSAHMTQMAILYLVIPPLFITSIPDWVWRAIFTFRVIEKPFMFFTKPLIALLVFNVFFSFYHIPFIFDFVKLNMWYHGIYTVILFIMAIFMWWPVVNHLEKDKELSGLQKVGYIFGNGILLTPACALIIFTKHPLYDTFTDPAAWSQAMTLCVPASALSSLGISGPELLNWLPLLEDQQLGGVLMKIIQEIVYGSMLGYIFFDWYKKENQKSADETENLYEPREGHFSPSGTVK</sequence>
<name>A0A2N5LZX9_9BACI</name>
<feature type="transmembrane region" description="Helical" evidence="7">
    <location>
        <begin position="266"/>
        <end position="285"/>
    </location>
</feature>
<dbReference type="AlphaFoldDB" id="A0A2N5LZX9"/>
<comment type="caution">
    <text evidence="8">The sequence shown here is derived from an EMBL/GenBank/DDBJ whole genome shotgun (WGS) entry which is preliminary data.</text>
</comment>
<feature type="transmembrane region" description="Helical" evidence="7">
    <location>
        <begin position="194"/>
        <end position="213"/>
    </location>
</feature>
<evidence type="ECO:0000313" key="8">
    <source>
        <dbReference type="EMBL" id="PLT27583.1"/>
    </source>
</evidence>
<feature type="transmembrane region" description="Helical" evidence="7">
    <location>
        <begin position="162"/>
        <end position="182"/>
    </location>
</feature>
<gene>
    <name evidence="8" type="primary">ctaG</name>
    <name evidence="8" type="ORF">CUU66_23195</name>
</gene>
<evidence type="ECO:0000256" key="3">
    <source>
        <dbReference type="ARBA" id="ARBA00022692"/>
    </source>
</evidence>
<dbReference type="OrthoDB" id="128422at2"/>
<feature type="transmembrane region" description="Helical" evidence="7">
    <location>
        <begin position="91"/>
        <end position="111"/>
    </location>
</feature>
<keyword evidence="5 7" id="KW-0472">Membrane</keyword>
<feature type="transmembrane region" description="Helical" evidence="7">
    <location>
        <begin position="53"/>
        <end position="71"/>
    </location>
</feature>
<feature type="compositionally biased region" description="Basic and acidic residues" evidence="6">
    <location>
        <begin position="296"/>
        <end position="309"/>
    </location>
</feature>
<feature type="transmembrane region" description="Helical" evidence="7">
    <location>
        <begin position="20"/>
        <end position="41"/>
    </location>
</feature>
<evidence type="ECO:0000256" key="7">
    <source>
        <dbReference type="SAM" id="Phobius"/>
    </source>
</evidence>
<evidence type="ECO:0000256" key="4">
    <source>
        <dbReference type="ARBA" id="ARBA00022989"/>
    </source>
</evidence>
<feature type="region of interest" description="Disordered" evidence="6">
    <location>
        <begin position="296"/>
        <end position="317"/>
    </location>
</feature>
<evidence type="ECO:0000256" key="5">
    <source>
        <dbReference type="ARBA" id="ARBA00023136"/>
    </source>
</evidence>
<organism evidence="8 9">
    <name type="scientific">Peribacillus deserti</name>
    <dbReference type="NCBI Taxonomy" id="673318"/>
    <lineage>
        <taxon>Bacteria</taxon>
        <taxon>Bacillati</taxon>
        <taxon>Bacillota</taxon>
        <taxon>Bacilli</taxon>
        <taxon>Bacillales</taxon>
        <taxon>Bacillaceae</taxon>
        <taxon>Peribacillus</taxon>
    </lineage>
</organism>
<dbReference type="Pfam" id="PF09678">
    <property type="entry name" value="Caa3_CtaG"/>
    <property type="match status" value="1"/>
</dbReference>
<dbReference type="InterPro" id="IPR014108">
    <property type="entry name" value="Caa3-assmbl_CtaG"/>
</dbReference>
<keyword evidence="9" id="KW-1185">Reference proteome</keyword>
<feature type="transmembrane region" description="Helical" evidence="7">
    <location>
        <begin position="131"/>
        <end position="150"/>
    </location>
</feature>
<dbReference type="InterPro" id="IPR019108">
    <property type="entry name" value="Caa3_assmbl_CtaG-rel"/>
</dbReference>
<evidence type="ECO:0000256" key="2">
    <source>
        <dbReference type="ARBA" id="ARBA00022475"/>
    </source>
</evidence>
<evidence type="ECO:0000256" key="1">
    <source>
        <dbReference type="ARBA" id="ARBA00004651"/>
    </source>
</evidence>
<dbReference type="GO" id="GO:0005886">
    <property type="term" value="C:plasma membrane"/>
    <property type="evidence" value="ECO:0007669"/>
    <property type="project" value="UniProtKB-SubCell"/>
</dbReference>
<protein>
    <submittedName>
        <fullName evidence="8">Cytochrome c oxidase assembly factor CtaG</fullName>
    </submittedName>
</protein>
<evidence type="ECO:0000313" key="9">
    <source>
        <dbReference type="Proteomes" id="UP000234748"/>
    </source>
</evidence>
<accession>A0A2N5LZX9</accession>
<comment type="subcellular location">
    <subcellularLocation>
        <location evidence="1">Cell membrane</location>
        <topology evidence="1">Multi-pass membrane protein</topology>
    </subcellularLocation>
</comment>
<dbReference type="EMBL" id="PGUY01000092">
    <property type="protein sequence ID" value="PLT27583.1"/>
    <property type="molecule type" value="Genomic_DNA"/>
</dbReference>
<dbReference type="NCBIfam" id="TIGR02737">
    <property type="entry name" value="caa3_CtaG"/>
    <property type="match status" value="1"/>
</dbReference>
<keyword evidence="4 7" id="KW-1133">Transmembrane helix</keyword>
<dbReference type="Proteomes" id="UP000234748">
    <property type="component" value="Unassembled WGS sequence"/>
</dbReference>
<evidence type="ECO:0000256" key="6">
    <source>
        <dbReference type="SAM" id="MobiDB-lite"/>
    </source>
</evidence>
<keyword evidence="2" id="KW-1003">Cell membrane</keyword>
<reference evidence="8 9" key="1">
    <citation type="submission" date="2017-11" db="EMBL/GenBank/DDBJ databases">
        <title>Comparitive Functional Genomics of Dry Heat Resistant strains isolated from the Viking Spacecraft.</title>
        <authorList>
            <person name="Seuylemezian A."/>
            <person name="Cooper K."/>
            <person name="Vaishampayan P."/>
        </authorList>
    </citation>
    <scope>NUCLEOTIDE SEQUENCE [LARGE SCALE GENOMIC DNA]</scope>
    <source>
        <strain evidence="8 9">V1-29</strain>
    </source>
</reference>